<accession>X1SPS8</accession>
<proteinExistence type="predicted"/>
<evidence type="ECO:0000313" key="2">
    <source>
        <dbReference type="EMBL" id="GAI95052.1"/>
    </source>
</evidence>
<evidence type="ECO:0000256" key="1">
    <source>
        <dbReference type="SAM" id="MobiDB-lite"/>
    </source>
</evidence>
<reference evidence="2" key="1">
    <citation type="journal article" date="2014" name="Front. Microbiol.">
        <title>High frequency of phylogenetically diverse reductive dehalogenase-homologous genes in deep subseafloor sedimentary metagenomes.</title>
        <authorList>
            <person name="Kawai M."/>
            <person name="Futagami T."/>
            <person name="Toyoda A."/>
            <person name="Takaki Y."/>
            <person name="Nishi S."/>
            <person name="Hori S."/>
            <person name="Arai W."/>
            <person name="Tsubouchi T."/>
            <person name="Morono Y."/>
            <person name="Uchiyama I."/>
            <person name="Ito T."/>
            <person name="Fujiyama A."/>
            <person name="Inagaki F."/>
            <person name="Takami H."/>
        </authorList>
    </citation>
    <scope>NUCLEOTIDE SEQUENCE</scope>
    <source>
        <strain evidence="2">Expedition CK06-06</strain>
    </source>
</reference>
<feature type="region of interest" description="Disordered" evidence="1">
    <location>
        <begin position="148"/>
        <end position="171"/>
    </location>
</feature>
<feature type="non-terminal residue" evidence="2">
    <location>
        <position position="1"/>
    </location>
</feature>
<feature type="compositionally biased region" description="Basic and acidic residues" evidence="1">
    <location>
        <begin position="148"/>
        <end position="161"/>
    </location>
</feature>
<organism evidence="2">
    <name type="scientific">marine sediment metagenome</name>
    <dbReference type="NCBI Taxonomy" id="412755"/>
    <lineage>
        <taxon>unclassified sequences</taxon>
        <taxon>metagenomes</taxon>
        <taxon>ecological metagenomes</taxon>
    </lineage>
</organism>
<protein>
    <submittedName>
        <fullName evidence="2">Uncharacterized protein</fullName>
    </submittedName>
</protein>
<gene>
    <name evidence="2" type="ORF">S12H4_31077</name>
</gene>
<dbReference type="AlphaFoldDB" id="X1SPS8"/>
<dbReference type="EMBL" id="BARW01018105">
    <property type="protein sequence ID" value="GAI95052.1"/>
    <property type="molecule type" value="Genomic_DNA"/>
</dbReference>
<name>X1SPS8_9ZZZZ</name>
<comment type="caution">
    <text evidence="2">The sequence shown here is derived from an EMBL/GenBank/DDBJ whole genome shotgun (WGS) entry which is preliminary data.</text>
</comment>
<sequence length="171" mass="19546">GWMPTLKEMIDQEGYKISRVDCGTPATTPACQAGILLGNNHDIPAFRWFDKDQNRLMVGNNVAEEIEPHLSNGLGLVRDGSSIGNIFSGDARKSILTFSKLRTGSEEDKKNRADDIYLLMMNPYFFMRTLVLFFADDRSRIHRIDTDARYDPSRHQQRDDIYNPQDDESVD</sequence>